<evidence type="ECO:0000259" key="3">
    <source>
        <dbReference type="PROSITE" id="PS51462"/>
    </source>
</evidence>
<evidence type="ECO:0000256" key="2">
    <source>
        <dbReference type="ARBA" id="ARBA00022801"/>
    </source>
</evidence>
<reference evidence="4 5" key="1">
    <citation type="submission" date="2023-06" db="EMBL/GenBank/DDBJ databases">
        <authorList>
            <person name="Feng G."/>
            <person name="Li J."/>
            <person name="Zhu H."/>
        </authorList>
    </citation>
    <scope>NUCLEOTIDE SEQUENCE [LARGE SCALE GENOMIC DNA]</scope>
    <source>
        <strain evidence="4 5">RHCJP20</strain>
    </source>
</reference>
<evidence type="ECO:0000313" key="5">
    <source>
        <dbReference type="Proteomes" id="UP001235720"/>
    </source>
</evidence>
<dbReference type="PROSITE" id="PS51462">
    <property type="entry name" value="NUDIX"/>
    <property type="match status" value="1"/>
</dbReference>
<dbReference type="CDD" id="cd04690">
    <property type="entry name" value="NUDIX_Hydrolase"/>
    <property type="match status" value="1"/>
</dbReference>
<proteinExistence type="predicted"/>
<dbReference type="Pfam" id="PF00293">
    <property type="entry name" value="NUDIX"/>
    <property type="match status" value="1"/>
</dbReference>
<protein>
    <submittedName>
        <fullName evidence="4">NUDIX domain-containing protein</fullName>
    </submittedName>
</protein>
<dbReference type="InterPro" id="IPR000086">
    <property type="entry name" value="NUDIX_hydrolase_dom"/>
</dbReference>
<dbReference type="EMBL" id="JAUCMM010000003">
    <property type="protein sequence ID" value="MDM7888001.1"/>
    <property type="molecule type" value="Genomic_DNA"/>
</dbReference>
<sequence>MPRVVGPHRRGGRELSLQADAPTLRVSALLLVRDRRVLMVRARGRDVLYLPGGKAEPHESDVQASLREADEEIAVRLTAADVDFFGTVTEPAHGQAPGTMVSMALFLVRPGGTADAASPVASAEVDEVEWVTSADAGRCPPAGVETLRRLVAAGLVD</sequence>
<evidence type="ECO:0000313" key="4">
    <source>
        <dbReference type="EMBL" id="MDM7888001.1"/>
    </source>
</evidence>
<organism evidence="4 5">
    <name type="scientific">Curtobacterium subtropicum</name>
    <dbReference type="NCBI Taxonomy" id="3055138"/>
    <lineage>
        <taxon>Bacteria</taxon>
        <taxon>Bacillati</taxon>
        <taxon>Actinomycetota</taxon>
        <taxon>Actinomycetes</taxon>
        <taxon>Micrococcales</taxon>
        <taxon>Microbacteriaceae</taxon>
        <taxon>Curtobacterium</taxon>
    </lineage>
</organism>
<comment type="cofactor">
    <cofactor evidence="1">
        <name>Mg(2+)</name>
        <dbReference type="ChEBI" id="CHEBI:18420"/>
    </cofactor>
</comment>
<dbReference type="Gene3D" id="3.90.79.10">
    <property type="entry name" value="Nucleoside Triphosphate Pyrophosphohydrolase"/>
    <property type="match status" value="1"/>
</dbReference>
<comment type="caution">
    <text evidence="4">The sequence shown here is derived from an EMBL/GenBank/DDBJ whole genome shotgun (WGS) entry which is preliminary data.</text>
</comment>
<dbReference type="PANTHER" id="PTHR43046:SF2">
    <property type="entry name" value="8-OXO-DGTP DIPHOSPHATASE-RELATED"/>
    <property type="match status" value="1"/>
</dbReference>
<gene>
    <name evidence="4" type="ORF">QUG98_05985</name>
</gene>
<dbReference type="PANTHER" id="PTHR43046">
    <property type="entry name" value="GDP-MANNOSE MANNOSYL HYDROLASE"/>
    <property type="match status" value="1"/>
</dbReference>
<dbReference type="SUPFAM" id="SSF55811">
    <property type="entry name" value="Nudix"/>
    <property type="match status" value="1"/>
</dbReference>
<keyword evidence="5" id="KW-1185">Reference proteome</keyword>
<accession>A0ABT7TEK0</accession>
<dbReference type="RefSeq" id="WP_289469704.1">
    <property type="nucleotide sequence ID" value="NZ_JAUCMM010000003.1"/>
</dbReference>
<name>A0ABT7TEK0_9MICO</name>
<dbReference type="Proteomes" id="UP001235720">
    <property type="component" value="Unassembled WGS sequence"/>
</dbReference>
<dbReference type="InterPro" id="IPR015797">
    <property type="entry name" value="NUDIX_hydrolase-like_dom_sf"/>
</dbReference>
<feature type="domain" description="Nudix hydrolase" evidence="3">
    <location>
        <begin position="22"/>
        <end position="153"/>
    </location>
</feature>
<keyword evidence="2" id="KW-0378">Hydrolase</keyword>
<evidence type="ECO:0000256" key="1">
    <source>
        <dbReference type="ARBA" id="ARBA00001946"/>
    </source>
</evidence>